<accession>A0ACC0PPC0</accession>
<sequence length="198" mass="21337">MAEVILVKLFVATVIVSVGIGGKWVAAQVQHVVGGDRGWDASSDLGTWSSGRIFAVGDKIWFTYSAAQDKVVEVKSKEEYEACDVSNPIKMYTDGLDSLTLDKEGIRYFTSWKPESCKKGLKVHVEVQSPQAKHLSHPVVTPEVMADGPTTAVTEVMADGPTTAVIEVMQDGLTSASAQLYELSHALFGGLLVCYLSL</sequence>
<dbReference type="Proteomes" id="UP001062846">
    <property type="component" value="Chromosome 2"/>
</dbReference>
<evidence type="ECO:0000313" key="2">
    <source>
        <dbReference type="Proteomes" id="UP001062846"/>
    </source>
</evidence>
<evidence type="ECO:0000313" key="1">
    <source>
        <dbReference type="EMBL" id="KAI8567330.1"/>
    </source>
</evidence>
<proteinExistence type="predicted"/>
<keyword evidence="2" id="KW-1185">Reference proteome</keyword>
<gene>
    <name evidence="1" type="ORF">RHMOL_Rhmol02G0113100</name>
</gene>
<protein>
    <submittedName>
        <fullName evidence="1">Uncharacterized protein</fullName>
    </submittedName>
</protein>
<dbReference type="EMBL" id="CM046389">
    <property type="protein sequence ID" value="KAI8567330.1"/>
    <property type="molecule type" value="Genomic_DNA"/>
</dbReference>
<organism evidence="1 2">
    <name type="scientific">Rhododendron molle</name>
    <name type="common">Chinese azalea</name>
    <name type="synonym">Azalea mollis</name>
    <dbReference type="NCBI Taxonomy" id="49168"/>
    <lineage>
        <taxon>Eukaryota</taxon>
        <taxon>Viridiplantae</taxon>
        <taxon>Streptophyta</taxon>
        <taxon>Embryophyta</taxon>
        <taxon>Tracheophyta</taxon>
        <taxon>Spermatophyta</taxon>
        <taxon>Magnoliopsida</taxon>
        <taxon>eudicotyledons</taxon>
        <taxon>Gunneridae</taxon>
        <taxon>Pentapetalae</taxon>
        <taxon>asterids</taxon>
        <taxon>Ericales</taxon>
        <taxon>Ericaceae</taxon>
        <taxon>Ericoideae</taxon>
        <taxon>Rhodoreae</taxon>
        <taxon>Rhododendron</taxon>
    </lineage>
</organism>
<comment type="caution">
    <text evidence="1">The sequence shown here is derived from an EMBL/GenBank/DDBJ whole genome shotgun (WGS) entry which is preliminary data.</text>
</comment>
<name>A0ACC0PPC0_RHOML</name>
<reference evidence="1" key="1">
    <citation type="submission" date="2022-02" db="EMBL/GenBank/DDBJ databases">
        <title>Plant Genome Project.</title>
        <authorList>
            <person name="Zhang R.-G."/>
        </authorList>
    </citation>
    <scope>NUCLEOTIDE SEQUENCE</scope>
    <source>
        <strain evidence="1">AT1</strain>
    </source>
</reference>